<dbReference type="GO" id="GO:1990281">
    <property type="term" value="C:efflux pump complex"/>
    <property type="evidence" value="ECO:0007669"/>
    <property type="project" value="TreeGrafter"/>
</dbReference>
<dbReference type="Proteomes" id="UP001193389">
    <property type="component" value="Chromosome"/>
</dbReference>
<reference evidence="9" key="1">
    <citation type="journal article" date="2020" name="Int. J. Syst. Evol. Microbiol.">
        <title>Aquipluma nitroreducens gen. nov. sp. nov., a novel facultatively anaerobic bacterium isolated from a freshwater lake.</title>
        <authorList>
            <person name="Watanabe M."/>
            <person name="Kojima H."/>
            <person name="Fukui M."/>
        </authorList>
    </citation>
    <scope>NUCLEOTIDE SEQUENCE</scope>
    <source>
        <strain evidence="9">MeG22</strain>
    </source>
</reference>
<keyword evidence="5" id="KW-0812">Transmembrane</keyword>
<accession>A0A5K7S9Y7</accession>
<dbReference type="GO" id="GO:0015562">
    <property type="term" value="F:efflux transmembrane transporter activity"/>
    <property type="evidence" value="ECO:0007669"/>
    <property type="project" value="InterPro"/>
</dbReference>
<dbReference type="SUPFAM" id="SSF56954">
    <property type="entry name" value="Outer membrane efflux proteins (OEP)"/>
    <property type="match status" value="1"/>
</dbReference>
<comment type="similarity">
    <text evidence="2">Belongs to the outer membrane factor (OMF) (TC 1.B.17) family.</text>
</comment>
<dbReference type="EMBL" id="AP018694">
    <property type="protein sequence ID" value="BBE18398.1"/>
    <property type="molecule type" value="Genomic_DNA"/>
</dbReference>
<dbReference type="Pfam" id="PF02321">
    <property type="entry name" value="OEP"/>
    <property type="match status" value="2"/>
</dbReference>
<dbReference type="InterPro" id="IPR003423">
    <property type="entry name" value="OMP_efflux"/>
</dbReference>
<keyword evidence="10" id="KW-1185">Reference proteome</keyword>
<evidence type="ECO:0000256" key="1">
    <source>
        <dbReference type="ARBA" id="ARBA00004442"/>
    </source>
</evidence>
<keyword evidence="3" id="KW-0813">Transport</keyword>
<dbReference type="AlphaFoldDB" id="A0A5K7S9Y7"/>
<sequence>MYRKLTFFFIFLIVTGNTLVAQGKWNLARCISFSLENNIGLKKMEIEKKIASEDLNQSKRDLLPGISASSRAGISFGRSIDPNTNGIINTQFFNNSYDLGTSMTLFNGFKLLNQIEYQKFRKRATELNRINAVDDLAFSVMNSYFDVLYYKGMLKIAEEQVETSRINLKKINKQVELGMKSKTDLLEMSANFETEELRRIQVGNSLKTAVLQLKQRMNLTDTTEMVLDEEQSPMEVSAKPDQRSLFSAYTQWSPYYQSFEAQLKASRKMLAISRSQLYPSLSANASMGTGFYETTKDETGKTIAFSTQLENNRNKYVGGSLNIPIFSRWAVRSDIKKAKLQVEQAQNTLDEEKQKLYFEMANNLNDLEALEKEYNQYQKQQDADQLAFQAAERKFEQGLVSVVDFYIAKNRLANSASQVLNARLHWEIKKKALDFYSGKRFWE</sequence>
<dbReference type="Gene3D" id="1.20.1600.10">
    <property type="entry name" value="Outer membrane efflux proteins (OEP)"/>
    <property type="match status" value="1"/>
</dbReference>
<name>A0A5K7S9Y7_9BACT</name>
<evidence type="ECO:0000256" key="6">
    <source>
        <dbReference type="ARBA" id="ARBA00023136"/>
    </source>
</evidence>
<dbReference type="KEGG" id="anf:AQPE_2560"/>
<dbReference type="GO" id="GO:0015288">
    <property type="term" value="F:porin activity"/>
    <property type="evidence" value="ECO:0007669"/>
    <property type="project" value="TreeGrafter"/>
</dbReference>
<organism evidence="9 10">
    <name type="scientific">Aquipluma nitroreducens</name>
    <dbReference type="NCBI Taxonomy" id="2010828"/>
    <lineage>
        <taxon>Bacteria</taxon>
        <taxon>Pseudomonadati</taxon>
        <taxon>Bacteroidota</taxon>
        <taxon>Bacteroidia</taxon>
        <taxon>Marinilabiliales</taxon>
        <taxon>Prolixibacteraceae</taxon>
        <taxon>Aquipluma</taxon>
    </lineage>
</organism>
<feature type="coiled-coil region" evidence="8">
    <location>
        <begin position="335"/>
        <end position="387"/>
    </location>
</feature>
<evidence type="ECO:0000256" key="3">
    <source>
        <dbReference type="ARBA" id="ARBA00022448"/>
    </source>
</evidence>
<evidence type="ECO:0000256" key="7">
    <source>
        <dbReference type="ARBA" id="ARBA00023237"/>
    </source>
</evidence>
<dbReference type="PANTHER" id="PTHR30026:SF20">
    <property type="entry name" value="OUTER MEMBRANE PROTEIN TOLC"/>
    <property type="match status" value="1"/>
</dbReference>
<evidence type="ECO:0000256" key="5">
    <source>
        <dbReference type="ARBA" id="ARBA00022692"/>
    </source>
</evidence>
<evidence type="ECO:0000256" key="8">
    <source>
        <dbReference type="SAM" id="Coils"/>
    </source>
</evidence>
<dbReference type="GO" id="GO:0009279">
    <property type="term" value="C:cell outer membrane"/>
    <property type="evidence" value="ECO:0007669"/>
    <property type="project" value="UniProtKB-SubCell"/>
</dbReference>
<comment type="subcellular location">
    <subcellularLocation>
        <location evidence="1">Cell outer membrane</location>
    </subcellularLocation>
</comment>
<evidence type="ECO:0000256" key="2">
    <source>
        <dbReference type="ARBA" id="ARBA00007613"/>
    </source>
</evidence>
<keyword evidence="8" id="KW-0175">Coiled coil</keyword>
<dbReference type="RefSeq" id="WP_318351323.1">
    <property type="nucleotide sequence ID" value="NZ_AP018694.1"/>
</dbReference>
<proteinExistence type="inferred from homology"/>
<keyword evidence="4" id="KW-1134">Transmembrane beta strand</keyword>
<evidence type="ECO:0000313" key="9">
    <source>
        <dbReference type="EMBL" id="BBE18398.1"/>
    </source>
</evidence>
<keyword evidence="7" id="KW-0998">Cell outer membrane</keyword>
<keyword evidence="6" id="KW-0472">Membrane</keyword>
<gene>
    <name evidence="9" type="ORF">AQPE_2560</name>
</gene>
<dbReference type="InterPro" id="IPR051906">
    <property type="entry name" value="TolC-like"/>
</dbReference>
<dbReference type="PANTHER" id="PTHR30026">
    <property type="entry name" value="OUTER MEMBRANE PROTEIN TOLC"/>
    <property type="match status" value="1"/>
</dbReference>
<evidence type="ECO:0000256" key="4">
    <source>
        <dbReference type="ARBA" id="ARBA00022452"/>
    </source>
</evidence>
<protein>
    <submittedName>
        <fullName evidence="9">Type I secretion system, outer membrane component LapE</fullName>
    </submittedName>
</protein>
<evidence type="ECO:0000313" key="10">
    <source>
        <dbReference type="Proteomes" id="UP001193389"/>
    </source>
</evidence>